<feature type="DNA-binding region" description="HMG box" evidence="3">
    <location>
        <begin position="10"/>
        <end position="74"/>
    </location>
</feature>
<dbReference type="Gene3D" id="1.10.30.10">
    <property type="entry name" value="High mobility group box domain"/>
    <property type="match status" value="1"/>
</dbReference>
<evidence type="ECO:0000313" key="6">
    <source>
        <dbReference type="EMBL" id="KAG0261626.1"/>
    </source>
</evidence>
<keyword evidence="1 3" id="KW-0238">DNA-binding</keyword>
<feature type="compositionally biased region" description="Low complexity" evidence="4">
    <location>
        <begin position="251"/>
        <end position="268"/>
    </location>
</feature>
<dbReference type="InterPro" id="IPR009071">
    <property type="entry name" value="HMG_box_dom"/>
</dbReference>
<feature type="region of interest" description="Disordered" evidence="4">
    <location>
        <begin position="505"/>
        <end position="526"/>
    </location>
</feature>
<dbReference type="SMART" id="SM00398">
    <property type="entry name" value="HMG"/>
    <property type="match status" value="1"/>
</dbReference>
<dbReference type="Proteomes" id="UP000807716">
    <property type="component" value="Unassembled WGS sequence"/>
</dbReference>
<evidence type="ECO:0000256" key="3">
    <source>
        <dbReference type="PROSITE-ProRule" id="PRU00267"/>
    </source>
</evidence>
<evidence type="ECO:0000313" key="7">
    <source>
        <dbReference type="Proteomes" id="UP000807716"/>
    </source>
</evidence>
<accession>A0A9P6U6D2</accession>
<feature type="compositionally biased region" description="Basic residues" evidence="4">
    <location>
        <begin position="170"/>
        <end position="181"/>
    </location>
</feature>
<proteinExistence type="predicted"/>
<evidence type="ECO:0000256" key="4">
    <source>
        <dbReference type="SAM" id="MobiDB-lite"/>
    </source>
</evidence>
<feature type="compositionally biased region" description="Basic residues" evidence="4">
    <location>
        <begin position="209"/>
        <end position="228"/>
    </location>
</feature>
<feature type="compositionally biased region" description="Polar residues" evidence="4">
    <location>
        <begin position="148"/>
        <end position="159"/>
    </location>
</feature>
<dbReference type="CDD" id="cd01389">
    <property type="entry name" value="HMG-box_ROX1-like"/>
    <property type="match status" value="1"/>
</dbReference>
<protein>
    <recommendedName>
        <fullName evidence="5">HMG box domain-containing protein</fullName>
    </recommendedName>
</protein>
<feature type="compositionally biased region" description="Low complexity" evidence="4">
    <location>
        <begin position="160"/>
        <end position="169"/>
    </location>
</feature>
<reference evidence="6" key="1">
    <citation type="journal article" date="2020" name="Fungal Divers.">
        <title>Resolving the Mortierellaceae phylogeny through synthesis of multi-gene phylogenetics and phylogenomics.</title>
        <authorList>
            <person name="Vandepol N."/>
            <person name="Liber J."/>
            <person name="Desiro A."/>
            <person name="Na H."/>
            <person name="Kennedy M."/>
            <person name="Barry K."/>
            <person name="Grigoriev I.V."/>
            <person name="Miller A.N."/>
            <person name="O'Donnell K."/>
            <person name="Stajich J.E."/>
            <person name="Bonito G."/>
        </authorList>
    </citation>
    <scope>NUCLEOTIDE SEQUENCE</scope>
    <source>
        <strain evidence="6">BC1065</strain>
    </source>
</reference>
<feature type="domain" description="HMG box" evidence="5">
    <location>
        <begin position="10"/>
        <end position="74"/>
    </location>
</feature>
<sequence length="703" mass="77148">MARMTKKNKIPRPLNAFMLYRRDHAKKCPGLTASELSIAIGLMWRAETPERQAYYRMRAKREKEEHELLYPDYAFRPIRRGQGRQAKKLQAMAVQAAASGVPFDVYRQQAKKTHKPMWVAPNVDAMVCAARLMVMAEECDGSYDTKCDSNSNNSIAPITSKNNNSCSSRKSPRSKRGQKPRRSTEASTRSSTPAIRTKEEPEDMTIGKYSRRRRQRTPSKRIHSKRNKVAVAEPVAAEDDGMTGVIKQESRSPSPSWLSSTSLSSCDSALDDDSDDDDDDDDDDDSDDDYYIPRGRTLPQIPTYSCTSIQGRLEAPPSPESEQDMECPIVTRPMYQDVVAPSLPLSTMEPLDGHDHQCRSTPPPTLYSYAFSPSLPPSTPAMFMKVHTSYPFPDMSSYVLSPNASVEPDMSGYESTVSLSDSQTPTPMEEWSEDSLYNNNIIISSREHYSRELKLECVDPSHLNSYMQALPRDHQHHYLHYHHHHHHETFTPVLASMATALVPYHPSNTPSPSSSPPSGFHSASLPSPNVVAQPIPSCTQPALTFTHKSKASLSSSPSLAGDRVSAAASPSAATSMSPGLLTITASTTTTSTAATAAKASATTTEAAAAASVAVVPLFSFMSTKPLPPHAQPAMTDTNVGLTLEVRSNSSNNGRAMVAFGAQQQQQQQQGEDLGIFDSSNVQVAPEVVEMIAMSEMQLPVCWQ</sequence>
<dbReference type="GO" id="GO:0005634">
    <property type="term" value="C:nucleus"/>
    <property type="evidence" value="ECO:0007669"/>
    <property type="project" value="UniProtKB-UniRule"/>
</dbReference>
<feature type="region of interest" description="Disordered" evidence="4">
    <location>
        <begin position="411"/>
        <end position="431"/>
    </location>
</feature>
<feature type="region of interest" description="Disordered" evidence="4">
    <location>
        <begin position="143"/>
        <end position="305"/>
    </location>
</feature>
<dbReference type="OrthoDB" id="6247875at2759"/>
<dbReference type="EMBL" id="JAAAJB010000210">
    <property type="protein sequence ID" value="KAG0261626.1"/>
    <property type="molecule type" value="Genomic_DNA"/>
</dbReference>
<feature type="compositionally biased region" description="Low complexity" evidence="4">
    <location>
        <begin position="506"/>
        <end position="524"/>
    </location>
</feature>
<organism evidence="6 7">
    <name type="scientific">Actinomortierella ambigua</name>
    <dbReference type="NCBI Taxonomy" id="1343610"/>
    <lineage>
        <taxon>Eukaryota</taxon>
        <taxon>Fungi</taxon>
        <taxon>Fungi incertae sedis</taxon>
        <taxon>Mucoromycota</taxon>
        <taxon>Mortierellomycotina</taxon>
        <taxon>Mortierellomycetes</taxon>
        <taxon>Mortierellales</taxon>
        <taxon>Mortierellaceae</taxon>
        <taxon>Actinomortierella</taxon>
    </lineage>
</organism>
<comment type="caution">
    <text evidence="6">The sequence shown here is derived from an EMBL/GenBank/DDBJ whole genome shotgun (WGS) entry which is preliminary data.</text>
</comment>
<name>A0A9P6U6D2_9FUNG</name>
<feature type="compositionally biased region" description="Acidic residues" evidence="4">
    <location>
        <begin position="269"/>
        <end position="290"/>
    </location>
</feature>
<evidence type="ECO:0000256" key="2">
    <source>
        <dbReference type="ARBA" id="ARBA00023242"/>
    </source>
</evidence>
<dbReference type="InterPro" id="IPR051356">
    <property type="entry name" value="SOX/SOX-like_TF"/>
</dbReference>
<keyword evidence="2 3" id="KW-0539">Nucleus</keyword>
<dbReference type="PROSITE" id="PS50118">
    <property type="entry name" value="HMG_BOX_2"/>
    <property type="match status" value="1"/>
</dbReference>
<keyword evidence="7" id="KW-1185">Reference proteome</keyword>
<dbReference type="Pfam" id="PF00505">
    <property type="entry name" value="HMG_box"/>
    <property type="match status" value="1"/>
</dbReference>
<feature type="compositionally biased region" description="Polar residues" evidence="4">
    <location>
        <begin position="413"/>
        <end position="426"/>
    </location>
</feature>
<gene>
    <name evidence="6" type="ORF">DFQ27_002861</name>
</gene>
<evidence type="ECO:0000259" key="5">
    <source>
        <dbReference type="PROSITE" id="PS50118"/>
    </source>
</evidence>
<dbReference type="PANTHER" id="PTHR45789:SF2">
    <property type="entry name" value="FI18025P1"/>
    <property type="match status" value="1"/>
</dbReference>
<evidence type="ECO:0000256" key="1">
    <source>
        <dbReference type="ARBA" id="ARBA00023125"/>
    </source>
</evidence>
<dbReference type="InterPro" id="IPR036910">
    <property type="entry name" value="HMG_box_dom_sf"/>
</dbReference>
<dbReference type="PANTHER" id="PTHR45789">
    <property type="entry name" value="FI18025P1"/>
    <property type="match status" value="1"/>
</dbReference>
<dbReference type="SUPFAM" id="SSF47095">
    <property type="entry name" value="HMG-box"/>
    <property type="match status" value="1"/>
</dbReference>
<dbReference type="GO" id="GO:0000981">
    <property type="term" value="F:DNA-binding transcription factor activity, RNA polymerase II-specific"/>
    <property type="evidence" value="ECO:0007669"/>
    <property type="project" value="TreeGrafter"/>
</dbReference>
<dbReference type="GO" id="GO:0000978">
    <property type="term" value="F:RNA polymerase II cis-regulatory region sequence-specific DNA binding"/>
    <property type="evidence" value="ECO:0007669"/>
    <property type="project" value="TreeGrafter"/>
</dbReference>
<dbReference type="AlphaFoldDB" id="A0A9P6U6D2"/>